<proteinExistence type="predicted"/>
<dbReference type="Proteomes" id="UP000615446">
    <property type="component" value="Unassembled WGS sequence"/>
</dbReference>
<dbReference type="EMBL" id="BLAL01000221">
    <property type="protein sequence ID" value="GES93104.1"/>
    <property type="molecule type" value="Genomic_DNA"/>
</dbReference>
<sequence>MAYVPSTEPTGLPPAHLIAMDINQLLDTFRTNADALLVDGRMTVGLNLININNDIKHIIRMIITHIIQVEDRANRTREELDTSTGLLRMKGMAYKMKGIDC</sequence>
<comment type="caution">
    <text evidence="1">The sequence shown here is derived from an EMBL/GenBank/DDBJ whole genome shotgun (WGS) entry which is preliminary data.</text>
</comment>
<protein>
    <submittedName>
        <fullName evidence="1">Uncharacterized protein</fullName>
    </submittedName>
</protein>
<name>A0A8H3LXM8_9GLOM</name>
<evidence type="ECO:0000313" key="1">
    <source>
        <dbReference type="EMBL" id="GES93104.1"/>
    </source>
</evidence>
<accession>A0A8H3LXM8</accession>
<reference evidence="1" key="1">
    <citation type="submission" date="2019-10" db="EMBL/GenBank/DDBJ databases">
        <title>Conservation and host-specific expression of non-tandemly repeated heterogenous ribosome RNA gene in arbuscular mycorrhizal fungi.</title>
        <authorList>
            <person name="Maeda T."/>
            <person name="Kobayashi Y."/>
            <person name="Nakagawa T."/>
            <person name="Ezawa T."/>
            <person name="Yamaguchi K."/>
            <person name="Bino T."/>
            <person name="Nishimoto Y."/>
            <person name="Shigenobu S."/>
            <person name="Kawaguchi M."/>
        </authorList>
    </citation>
    <scope>NUCLEOTIDE SEQUENCE</scope>
    <source>
        <strain evidence="1">HR1</strain>
    </source>
</reference>
<gene>
    <name evidence="1" type="ORF">RCL2_001986200</name>
</gene>
<evidence type="ECO:0000313" key="2">
    <source>
        <dbReference type="Proteomes" id="UP000615446"/>
    </source>
</evidence>
<dbReference type="AlphaFoldDB" id="A0A8H3LXM8"/>
<organism evidence="1 2">
    <name type="scientific">Rhizophagus clarus</name>
    <dbReference type="NCBI Taxonomy" id="94130"/>
    <lineage>
        <taxon>Eukaryota</taxon>
        <taxon>Fungi</taxon>
        <taxon>Fungi incertae sedis</taxon>
        <taxon>Mucoromycota</taxon>
        <taxon>Glomeromycotina</taxon>
        <taxon>Glomeromycetes</taxon>
        <taxon>Glomerales</taxon>
        <taxon>Glomeraceae</taxon>
        <taxon>Rhizophagus</taxon>
    </lineage>
</organism>